<name>A0A1G6AYQ2_EUBOX</name>
<sequence>MILLLKMKDVIVHLEHNQHFIKQADNVITIGPGSGSNGGKIVPNEKIAEYKIEIKKKIRRSKDYLSFEGINKNNIHNEKCKIPLESITCITGVSGSGKSTLAHDIIYESLSHGRSIGCKKMISHQAEEKSIMSDSVL</sequence>
<dbReference type="GO" id="GO:0005737">
    <property type="term" value="C:cytoplasm"/>
    <property type="evidence" value="ECO:0007669"/>
    <property type="project" value="UniProtKB-SubCell"/>
</dbReference>
<keyword evidence="8" id="KW-0267">Excision nuclease</keyword>
<protein>
    <recommendedName>
        <fullName evidence="12">UvrABC system protein A</fullName>
    </recommendedName>
    <alternativeName>
        <fullName evidence="13">Excinuclease ABC subunit A</fullName>
    </alternativeName>
</protein>
<evidence type="ECO:0000256" key="11">
    <source>
        <dbReference type="ARBA" id="ARBA00038000"/>
    </source>
</evidence>
<evidence type="ECO:0000256" key="7">
    <source>
        <dbReference type="ARBA" id="ARBA00022840"/>
    </source>
</evidence>
<keyword evidence="2" id="KW-0963">Cytoplasm</keyword>
<keyword evidence="7" id="KW-0067">ATP-binding</keyword>
<organism evidence="14 15">
    <name type="scientific">Eubacterium oxidoreducens</name>
    <dbReference type="NCBI Taxonomy" id="1732"/>
    <lineage>
        <taxon>Bacteria</taxon>
        <taxon>Bacillati</taxon>
        <taxon>Bacillota</taxon>
        <taxon>Clostridia</taxon>
        <taxon>Eubacteriales</taxon>
        <taxon>Eubacteriaceae</taxon>
        <taxon>Eubacterium</taxon>
    </lineage>
</organism>
<evidence type="ECO:0000256" key="5">
    <source>
        <dbReference type="ARBA" id="ARBA00022763"/>
    </source>
</evidence>
<keyword evidence="10" id="KW-0234">DNA repair</keyword>
<dbReference type="SUPFAM" id="SSF52540">
    <property type="entry name" value="P-loop containing nucleoside triphosphate hydrolases"/>
    <property type="match status" value="1"/>
</dbReference>
<comment type="subcellular location">
    <subcellularLocation>
        <location evidence="1">Cytoplasm</location>
    </subcellularLocation>
</comment>
<evidence type="ECO:0000256" key="13">
    <source>
        <dbReference type="ARBA" id="ARBA00042156"/>
    </source>
</evidence>
<evidence type="ECO:0000313" key="15">
    <source>
        <dbReference type="Proteomes" id="UP000199228"/>
    </source>
</evidence>
<evidence type="ECO:0000256" key="8">
    <source>
        <dbReference type="ARBA" id="ARBA00022881"/>
    </source>
</evidence>
<dbReference type="EMBL" id="FMXR01000007">
    <property type="protein sequence ID" value="SDB13498.1"/>
    <property type="molecule type" value="Genomic_DNA"/>
</dbReference>
<evidence type="ECO:0000256" key="6">
    <source>
        <dbReference type="ARBA" id="ARBA00022769"/>
    </source>
</evidence>
<dbReference type="Gene3D" id="3.40.50.300">
    <property type="entry name" value="P-loop containing nucleotide triphosphate hydrolases"/>
    <property type="match status" value="2"/>
</dbReference>
<dbReference type="GO" id="GO:0005524">
    <property type="term" value="F:ATP binding"/>
    <property type="evidence" value="ECO:0007669"/>
    <property type="project" value="UniProtKB-KW"/>
</dbReference>
<dbReference type="PANTHER" id="PTHR43152:SF3">
    <property type="entry name" value="UVRABC SYSTEM PROTEIN A"/>
    <property type="match status" value="1"/>
</dbReference>
<dbReference type="GO" id="GO:0003677">
    <property type="term" value="F:DNA binding"/>
    <property type="evidence" value="ECO:0007669"/>
    <property type="project" value="UniProtKB-KW"/>
</dbReference>
<keyword evidence="9" id="KW-0238">DNA-binding</keyword>
<evidence type="ECO:0000256" key="1">
    <source>
        <dbReference type="ARBA" id="ARBA00004496"/>
    </source>
</evidence>
<gene>
    <name evidence="14" type="ORF">SAMN02910417_01036</name>
</gene>
<dbReference type="PANTHER" id="PTHR43152">
    <property type="entry name" value="UVRABC SYSTEM PROTEIN A"/>
    <property type="match status" value="1"/>
</dbReference>
<keyword evidence="15" id="KW-1185">Reference proteome</keyword>
<dbReference type="GO" id="GO:0004518">
    <property type="term" value="F:nuclease activity"/>
    <property type="evidence" value="ECO:0007669"/>
    <property type="project" value="UniProtKB-KW"/>
</dbReference>
<dbReference type="AlphaFoldDB" id="A0A1G6AYQ2"/>
<evidence type="ECO:0000256" key="10">
    <source>
        <dbReference type="ARBA" id="ARBA00023204"/>
    </source>
</evidence>
<evidence type="ECO:0000256" key="12">
    <source>
        <dbReference type="ARBA" id="ARBA00039316"/>
    </source>
</evidence>
<keyword evidence="5" id="KW-0227">DNA damage</keyword>
<evidence type="ECO:0000256" key="4">
    <source>
        <dbReference type="ARBA" id="ARBA00022741"/>
    </source>
</evidence>
<comment type="similarity">
    <text evidence="11">Belongs to the ABC transporter superfamily. UvrA family.</text>
</comment>
<dbReference type="InterPro" id="IPR027417">
    <property type="entry name" value="P-loop_NTPase"/>
</dbReference>
<proteinExistence type="inferred from homology"/>
<dbReference type="GO" id="GO:0006281">
    <property type="term" value="P:DNA repair"/>
    <property type="evidence" value="ECO:0007669"/>
    <property type="project" value="UniProtKB-KW"/>
</dbReference>
<dbReference type="STRING" id="1732.SAMN02910417_01036"/>
<keyword evidence="6" id="KW-0228">DNA excision</keyword>
<reference evidence="14 15" key="1">
    <citation type="submission" date="2016-10" db="EMBL/GenBank/DDBJ databases">
        <authorList>
            <person name="de Groot N.N."/>
        </authorList>
    </citation>
    <scope>NUCLEOTIDE SEQUENCE [LARGE SCALE GENOMIC DNA]</scope>
    <source>
        <strain evidence="14 15">DSM 3217</strain>
    </source>
</reference>
<accession>A0A1G6AYQ2</accession>
<dbReference type="Proteomes" id="UP000199228">
    <property type="component" value="Unassembled WGS sequence"/>
</dbReference>
<evidence type="ECO:0000256" key="3">
    <source>
        <dbReference type="ARBA" id="ARBA00022737"/>
    </source>
</evidence>
<evidence type="ECO:0000256" key="9">
    <source>
        <dbReference type="ARBA" id="ARBA00023125"/>
    </source>
</evidence>
<evidence type="ECO:0000313" key="14">
    <source>
        <dbReference type="EMBL" id="SDB13498.1"/>
    </source>
</evidence>
<keyword evidence="4" id="KW-0547">Nucleotide-binding</keyword>
<evidence type="ECO:0000256" key="2">
    <source>
        <dbReference type="ARBA" id="ARBA00022490"/>
    </source>
</evidence>
<keyword evidence="3" id="KW-0677">Repeat</keyword>